<dbReference type="Gene3D" id="3.20.20.520">
    <property type="entry name" value="Glycosyl hydrolase family 115"/>
    <property type="match status" value="1"/>
</dbReference>
<name>A0A5Q2TKC2_9BACI</name>
<dbReference type="InterPro" id="IPR041437">
    <property type="entry name" value="GH115_C"/>
</dbReference>
<feature type="domain" description="Gylcosyl hydrolase 115 C-terminal" evidence="2">
    <location>
        <begin position="767"/>
        <end position="925"/>
    </location>
</feature>
<protein>
    <recommendedName>
        <fullName evidence="2">Gylcosyl hydrolase 115 C-terminal domain-containing protein</fullName>
    </recommendedName>
</protein>
<dbReference type="InterPro" id="IPR042301">
    <property type="entry name" value="GH115_sf"/>
</dbReference>
<dbReference type="PANTHER" id="PTHR37842">
    <property type="match status" value="1"/>
</dbReference>
<accession>A0A5Q2TKC2</accession>
<dbReference type="InterPro" id="IPR029018">
    <property type="entry name" value="Hex-like_dom2"/>
</dbReference>
<dbReference type="SUPFAM" id="SSF55545">
    <property type="entry name" value="beta-N-acetylhexosaminidase-like domain"/>
    <property type="match status" value="1"/>
</dbReference>
<feature type="domain" description="Gylcosyl hydrolase 115 C-terminal" evidence="2">
    <location>
        <begin position="1048"/>
        <end position="1208"/>
    </location>
</feature>
<dbReference type="InterPro" id="IPR031924">
    <property type="entry name" value="GH115"/>
</dbReference>
<dbReference type="Proteomes" id="UP000339690">
    <property type="component" value="Chromosome"/>
</dbReference>
<proteinExistence type="predicted"/>
<organism evidence="3 4">
    <name type="scientific">Gracilibacillus salitolerans</name>
    <dbReference type="NCBI Taxonomy" id="2663022"/>
    <lineage>
        <taxon>Bacteria</taxon>
        <taxon>Bacillati</taxon>
        <taxon>Bacillota</taxon>
        <taxon>Bacilli</taxon>
        <taxon>Bacillales</taxon>
        <taxon>Bacillaceae</taxon>
        <taxon>Gracilibacillus</taxon>
    </lineage>
</organism>
<keyword evidence="4" id="KW-1185">Reference proteome</keyword>
<dbReference type="EMBL" id="CP045915">
    <property type="protein sequence ID" value="QGH34463.1"/>
    <property type="molecule type" value="Genomic_DNA"/>
</dbReference>
<dbReference type="KEGG" id="grc:GI584_10665"/>
<dbReference type="Gene3D" id="1.20.58.2150">
    <property type="match status" value="1"/>
</dbReference>
<evidence type="ECO:0000256" key="1">
    <source>
        <dbReference type="ARBA" id="ARBA00022801"/>
    </source>
</evidence>
<dbReference type="PANTHER" id="PTHR37842:SF2">
    <property type="entry name" value="GYLCOSYL HYDROLASE 115 C-TERMINAL DOMAIN-CONTAINING PROTEIN"/>
    <property type="match status" value="1"/>
</dbReference>
<dbReference type="Pfam" id="PF17829">
    <property type="entry name" value="GH115_C"/>
    <property type="match status" value="2"/>
</dbReference>
<evidence type="ECO:0000259" key="2">
    <source>
        <dbReference type="Pfam" id="PF17829"/>
    </source>
</evidence>
<dbReference type="Pfam" id="PF15979">
    <property type="entry name" value="Glyco_hydro_115"/>
    <property type="match status" value="1"/>
</dbReference>
<evidence type="ECO:0000313" key="4">
    <source>
        <dbReference type="Proteomes" id="UP000339690"/>
    </source>
</evidence>
<keyword evidence="1" id="KW-0378">Hydrolase</keyword>
<gene>
    <name evidence="3" type="ORF">GI584_10665</name>
</gene>
<dbReference type="AlphaFoldDB" id="A0A5Q2TKC2"/>
<dbReference type="GO" id="GO:0016787">
    <property type="term" value="F:hydrolase activity"/>
    <property type="evidence" value="ECO:0007669"/>
    <property type="project" value="UniProtKB-KW"/>
</dbReference>
<dbReference type="Gene3D" id="2.60.120.1620">
    <property type="match status" value="2"/>
</dbReference>
<reference evidence="3 4" key="1">
    <citation type="submission" date="2019-11" db="EMBL/GenBank/DDBJ databases">
        <title>Gracilibacillus salitolerans sp. nov., a moderate halophile isolated from a saline soil in northwest China.</title>
        <authorList>
            <person name="Gan L."/>
        </authorList>
    </citation>
    <scope>NUCLEOTIDE SEQUENCE [LARGE SCALE GENOMIC DNA]</scope>
    <source>
        <strain evidence="3 4">SCU50</strain>
    </source>
</reference>
<dbReference type="GO" id="GO:0005975">
    <property type="term" value="P:carbohydrate metabolic process"/>
    <property type="evidence" value="ECO:0007669"/>
    <property type="project" value="UniProtKB-ARBA"/>
</dbReference>
<evidence type="ECO:0000313" key="3">
    <source>
        <dbReference type="EMBL" id="QGH34463.1"/>
    </source>
</evidence>
<dbReference type="Gene3D" id="3.30.379.10">
    <property type="entry name" value="Chitobiase/beta-hexosaminidase domain 2-like"/>
    <property type="match status" value="1"/>
</dbReference>
<sequence length="1226" mass="141405">MKSVEGKTLICSHKQKINIYLSQNELPAVKIAAHNLTKDIYQVCGAIGEVTDGEGKIVIGAIANNIAIKKKLEDKEIHTECLQDGEGNYRWEGYLIQEKDGILYILGTDRRGTIFGIYEFSKMIGVSPWYFFADVPVKKHDSILIDRGHKTSSYPSVQYRGIFLNDEEQLDAWAKAHTNDNTIGPETYVHIFELLLRLKANYIWPAMHVNYFNENPENGRLAEEMGIVVGTSHCDMLLRSNQNEWEPWLEKKGYEEVSYDYSIPGRNREILQEYWRESVEQNKDYEVCYTVGMRGVHDFGFKTDEIDHNTNLNMEEKKQEKVKLLGNIIKDQRNILKDVLGKKNREEALQTFIPYKEVLPLYDAGLELPDDVTLMWVDDNFGYMRRYPDSKEQKRSGGHGIYFHNSYWAHPGMSYLYINSIPMAHTGNELKKCYDNGIRKIWVLNVGALKPLEQDIEYFLTYGWEAGKEDAVTKDTSKFTEKWIDFNFSGDYGKRAADLYNRFTQITNVCKIEHLTGDKFSQTIYGDEAGVRVNKLKEIYDEANKMYFELPQNERESFFQLFLMKIHASYYANAEFYFADRSNLSYEQGKMQSADHYITKSREMMDYRRSMLHFYNKIMSGGKWDRILTPESFSPPPTAMYPAGTPALKIEQPGSNIIVWGERTPETNQKIIFDSYGMDVKWFEIFNTGAESFDFTVDISSCNEWVEVSEGFGTVIDEKRILIKLKEKCINEDKRGKIVIKTSPDEKEYQIDVFANCREDIPEHFNGHVEADGFVSMKADHFIFDRTSSDNRWQIIEDMGRMDGNVIEAAGSGYPDGNDVQNNASVNYQFLLRSKGHFLLEIHRFLTLNSTGKIRFAVSIDDMDPLIIETETNDEWRGNWRDAVLNNGEKLYVSLPFMNSGVHKLNIYMIDRYVTISKLVVYTDKDLTNLSPQLLDHNSSFIQPEVCNLGPEESYFTGNSLVVRKPNLQTIPEYSLSDMENLCTTIYSMKVGTAPLPNLVYAGIDFWNYDRLYMLNEEYPQFQKGASRYMPDQFGYKDAISEFGSGYFIENNGVIAIETEYALEQSNYANTQKSSHNEKIEWTHTQAETNGASGMAMHIKTSGLSWSNAMDAPSLHYKIKVTSPGTYRVWMLIKFDDEFSDACRIGLDGVVQPYHQQFSKGRLYTYSTKQIWFWTLLSEIDIDKGIHNFSIYGGEAGLRVDRVYLTQGDEIAPDDAAWMDSERFIK</sequence>